<dbReference type="Gene3D" id="3.40.190.10">
    <property type="entry name" value="Periplasmic binding protein-like II"/>
    <property type="match status" value="1"/>
</dbReference>
<comment type="caution">
    <text evidence="7">The sequence shown here is derived from an EMBL/GenBank/DDBJ whole genome shotgun (WGS) entry which is preliminary data.</text>
</comment>
<evidence type="ECO:0000256" key="2">
    <source>
        <dbReference type="ARBA" id="ARBA00022448"/>
    </source>
</evidence>
<dbReference type="SUPFAM" id="SSF53850">
    <property type="entry name" value="Periplasmic binding protein-like II"/>
    <property type="match status" value="1"/>
</dbReference>
<feature type="chain" id="PRO_5046627926" evidence="5">
    <location>
        <begin position="22"/>
        <end position="304"/>
    </location>
</feature>
<name>A0ABT9PF11_9ACTN</name>
<dbReference type="Gene3D" id="3.40.190.100">
    <property type="entry name" value="Glycine betaine-binding periplasmic protein, domain 2"/>
    <property type="match status" value="1"/>
</dbReference>
<evidence type="ECO:0000256" key="3">
    <source>
        <dbReference type="ARBA" id="ARBA00022475"/>
    </source>
</evidence>
<dbReference type="PROSITE" id="PS51257">
    <property type="entry name" value="PROKAR_LIPOPROTEIN"/>
    <property type="match status" value="1"/>
</dbReference>
<organism evidence="7 8">
    <name type="scientific">Kineosporia succinea</name>
    <dbReference type="NCBI Taxonomy" id="84632"/>
    <lineage>
        <taxon>Bacteria</taxon>
        <taxon>Bacillati</taxon>
        <taxon>Actinomycetota</taxon>
        <taxon>Actinomycetes</taxon>
        <taxon>Kineosporiales</taxon>
        <taxon>Kineosporiaceae</taxon>
        <taxon>Kineosporia</taxon>
    </lineage>
</organism>
<dbReference type="InterPro" id="IPR006311">
    <property type="entry name" value="TAT_signal"/>
</dbReference>
<keyword evidence="8" id="KW-1185">Reference proteome</keyword>
<evidence type="ECO:0000256" key="5">
    <source>
        <dbReference type="SAM" id="SignalP"/>
    </source>
</evidence>
<dbReference type="Proteomes" id="UP001235712">
    <property type="component" value="Unassembled WGS sequence"/>
</dbReference>
<evidence type="ECO:0000256" key="4">
    <source>
        <dbReference type="ARBA" id="ARBA00023136"/>
    </source>
</evidence>
<evidence type="ECO:0000259" key="6">
    <source>
        <dbReference type="Pfam" id="PF04069"/>
    </source>
</evidence>
<sequence length="304" mass="32804">MTITRRALLGGLMAAGTAGLAACSGNATQFSGGSGGSGSSDDGDTGSISMAVVAGWDDAVASSHLWKVLLEQRGYRVNLQELDIASAFTGVAQGQIDLYMDAWLPGVHAEYWDRYQDDLEIVTQWAKGTLMLVVPEYVDVDSIPDLKGRESDFGGRIVGVEAGAGHMRLMREETIPTYGLDDYTLVEGSTPAMLAELNTAIARRKNIVVTLWSPHWAFGRWDLKPLDDPELTFGEPDNHTTIATKGFATARPEVAGWLKNFSMEDDVLSGLMADIQDAGTGKESQVAEQWAARNEKITAPWFGA</sequence>
<dbReference type="CDD" id="cd13639">
    <property type="entry name" value="PBP2_OpuAC_like"/>
    <property type="match status" value="1"/>
</dbReference>
<comment type="subcellular location">
    <subcellularLocation>
        <location evidence="1">Cell membrane</location>
    </subcellularLocation>
</comment>
<accession>A0ABT9PF11</accession>
<dbReference type="PANTHER" id="PTHR47737:SF1">
    <property type="entry name" value="GLYCINE BETAINE_PROLINE BETAINE TRANSPORT SYSTEM PERMEASE PROTEIN PROW"/>
    <property type="match status" value="1"/>
</dbReference>
<dbReference type="PANTHER" id="PTHR47737">
    <property type="entry name" value="GLYCINE BETAINE/PROLINE BETAINE TRANSPORT SYSTEM PERMEASE PROTEIN PROW"/>
    <property type="match status" value="1"/>
</dbReference>
<evidence type="ECO:0000256" key="1">
    <source>
        <dbReference type="ARBA" id="ARBA00004236"/>
    </source>
</evidence>
<keyword evidence="3" id="KW-1003">Cell membrane</keyword>
<dbReference type="InterPro" id="IPR007210">
    <property type="entry name" value="ABC_Gly_betaine_transp_sub-bd"/>
</dbReference>
<evidence type="ECO:0000313" key="8">
    <source>
        <dbReference type="Proteomes" id="UP001235712"/>
    </source>
</evidence>
<feature type="signal peptide" evidence="5">
    <location>
        <begin position="1"/>
        <end position="21"/>
    </location>
</feature>
<feature type="domain" description="ABC-type glycine betaine transport system substrate-binding" evidence="6">
    <location>
        <begin position="54"/>
        <end position="292"/>
    </location>
</feature>
<reference evidence="7 8" key="1">
    <citation type="submission" date="2023-07" db="EMBL/GenBank/DDBJ databases">
        <title>Sequencing the genomes of 1000 actinobacteria strains.</title>
        <authorList>
            <person name="Klenk H.-P."/>
        </authorList>
    </citation>
    <scope>NUCLEOTIDE SEQUENCE [LARGE SCALE GENOMIC DNA]</scope>
    <source>
        <strain evidence="7 8">DSM 44388</strain>
    </source>
</reference>
<dbReference type="Pfam" id="PF04069">
    <property type="entry name" value="OpuAC"/>
    <property type="match status" value="1"/>
</dbReference>
<dbReference type="RefSeq" id="WP_307249636.1">
    <property type="nucleotide sequence ID" value="NZ_JAUSQZ010000001.1"/>
</dbReference>
<dbReference type="PROSITE" id="PS51318">
    <property type="entry name" value="TAT"/>
    <property type="match status" value="1"/>
</dbReference>
<keyword evidence="4" id="KW-0472">Membrane</keyword>
<keyword evidence="5" id="KW-0732">Signal</keyword>
<dbReference type="EMBL" id="JAUSQZ010000001">
    <property type="protein sequence ID" value="MDP9830570.1"/>
    <property type="molecule type" value="Genomic_DNA"/>
</dbReference>
<gene>
    <name evidence="7" type="ORF">J2S57_006319</name>
</gene>
<proteinExistence type="predicted"/>
<evidence type="ECO:0000313" key="7">
    <source>
        <dbReference type="EMBL" id="MDP9830570.1"/>
    </source>
</evidence>
<protein>
    <submittedName>
        <fullName evidence="7">Glycine betaine/proline transport system substrate-binding protein</fullName>
    </submittedName>
</protein>
<keyword evidence="2" id="KW-0813">Transport</keyword>